<accession>A0ABP4UJ82</accession>
<keyword evidence="3" id="KW-1185">Reference proteome</keyword>
<dbReference type="SUPFAM" id="SSF53041">
    <property type="entry name" value="Resolvase-like"/>
    <property type="match status" value="1"/>
</dbReference>
<dbReference type="RefSeq" id="WP_344072850.1">
    <property type="nucleotide sequence ID" value="NZ_BAAAPL010000002.1"/>
</dbReference>
<organism evidence="2 3">
    <name type="scientific">Microbacterium sediminicola</name>
    <dbReference type="NCBI Taxonomy" id="415210"/>
    <lineage>
        <taxon>Bacteria</taxon>
        <taxon>Bacillati</taxon>
        <taxon>Actinomycetota</taxon>
        <taxon>Actinomycetes</taxon>
        <taxon>Micrococcales</taxon>
        <taxon>Microbacteriaceae</taxon>
        <taxon>Microbacterium</taxon>
    </lineage>
</organism>
<evidence type="ECO:0000313" key="3">
    <source>
        <dbReference type="Proteomes" id="UP001501690"/>
    </source>
</evidence>
<name>A0ABP4UJ82_9MICO</name>
<sequence>MTQQDDQWWRARPTDARLVGIVVSRDDMPSVVEQRSVLARFGVPIDGFRHPSPETLESWEARLTRLFGHLERGDVVAVATVHALGRDIPEEVRTLAELRRRGVIVKVVDHEVGTLTDAGHTGLIDQA</sequence>
<protein>
    <recommendedName>
        <fullName evidence="1">Resolvase/invertase-type recombinase catalytic domain-containing protein</fullName>
    </recommendedName>
</protein>
<proteinExistence type="predicted"/>
<comment type="caution">
    <text evidence="2">The sequence shown here is derived from an EMBL/GenBank/DDBJ whole genome shotgun (WGS) entry which is preliminary data.</text>
</comment>
<reference evidence="3" key="1">
    <citation type="journal article" date="2019" name="Int. J. Syst. Evol. Microbiol.">
        <title>The Global Catalogue of Microorganisms (GCM) 10K type strain sequencing project: providing services to taxonomists for standard genome sequencing and annotation.</title>
        <authorList>
            <consortium name="The Broad Institute Genomics Platform"/>
            <consortium name="The Broad Institute Genome Sequencing Center for Infectious Disease"/>
            <person name="Wu L."/>
            <person name="Ma J."/>
        </authorList>
    </citation>
    <scope>NUCLEOTIDE SEQUENCE [LARGE SCALE GENOMIC DNA]</scope>
    <source>
        <strain evidence="3">JCM 15577</strain>
    </source>
</reference>
<dbReference type="Pfam" id="PF00239">
    <property type="entry name" value="Resolvase"/>
    <property type="match status" value="1"/>
</dbReference>
<dbReference type="EMBL" id="BAAAPL010000002">
    <property type="protein sequence ID" value="GAA1704912.1"/>
    <property type="molecule type" value="Genomic_DNA"/>
</dbReference>
<evidence type="ECO:0000259" key="1">
    <source>
        <dbReference type="Pfam" id="PF00239"/>
    </source>
</evidence>
<dbReference type="Proteomes" id="UP001501690">
    <property type="component" value="Unassembled WGS sequence"/>
</dbReference>
<dbReference type="InterPro" id="IPR036162">
    <property type="entry name" value="Resolvase-like_N_sf"/>
</dbReference>
<evidence type="ECO:0000313" key="2">
    <source>
        <dbReference type="EMBL" id="GAA1704912.1"/>
    </source>
</evidence>
<feature type="domain" description="Resolvase/invertase-type recombinase catalytic" evidence="1">
    <location>
        <begin position="61"/>
        <end position="119"/>
    </location>
</feature>
<dbReference type="InterPro" id="IPR006119">
    <property type="entry name" value="Resolv_N"/>
</dbReference>
<dbReference type="Gene3D" id="3.40.50.1390">
    <property type="entry name" value="Resolvase, N-terminal catalytic domain"/>
    <property type="match status" value="1"/>
</dbReference>
<gene>
    <name evidence="2" type="ORF">GCM10009808_23590</name>
</gene>